<feature type="region of interest" description="Disordered" evidence="1">
    <location>
        <begin position="128"/>
        <end position="184"/>
    </location>
</feature>
<gene>
    <name evidence="2" type="ORF">RAG0_00310</name>
</gene>
<evidence type="ECO:0000313" key="3">
    <source>
        <dbReference type="Proteomes" id="UP000178912"/>
    </source>
</evidence>
<feature type="region of interest" description="Disordered" evidence="1">
    <location>
        <begin position="202"/>
        <end position="253"/>
    </location>
</feature>
<proteinExistence type="predicted"/>
<dbReference type="Proteomes" id="UP000178912">
    <property type="component" value="Unassembled WGS sequence"/>
</dbReference>
<protein>
    <submittedName>
        <fullName evidence="2">Uncharacterized protein</fullName>
    </submittedName>
</protein>
<feature type="compositionally biased region" description="Polar residues" evidence="1">
    <location>
        <begin position="137"/>
        <end position="152"/>
    </location>
</feature>
<organism evidence="2 3">
    <name type="scientific">Rhynchosporium agropyri</name>
    <dbReference type="NCBI Taxonomy" id="914238"/>
    <lineage>
        <taxon>Eukaryota</taxon>
        <taxon>Fungi</taxon>
        <taxon>Dikarya</taxon>
        <taxon>Ascomycota</taxon>
        <taxon>Pezizomycotina</taxon>
        <taxon>Leotiomycetes</taxon>
        <taxon>Helotiales</taxon>
        <taxon>Ploettnerulaceae</taxon>
        <taxon>Rhynchosporium</taxon>
    </lineage>
</organism>
<feature type="compositionally biased region" description="Polar residues" evidence="1">
    <location>
        <begin position="202"/>
        <end position="212"/>
    </location>
</feature>
<keyword evidence="3" id="KW-1185">Reference proteome</keyword>
<name>A0A1E1JRW2_9HELO</name>
<feature type="compositionally biased region" description="Basic and acidic residues" evidence="1">
    <location>
        <begin position="159"/>
        <end position="176"/>
    </location>
</feature>
<sequence>MATSAEGVGATYELARLLNRLVNCNSGISTSINVPLANGENTPATDPNTWAHGGVLPGQSVQIPNMAQLNVHGPNLTDVARLPVYSNASPLINGHGQMHGRPILIPHSATAGQKDLYVNDSVRQAPHGFLNSDKDVNPTTTGTRVPQTNNPFTVLPKSPHGDRPRGMGQGRGDKNAACRSRYTATREASRKLQVYTYQAHSLHSNTGSNGNEAVSDIQKPRPPHQPYPESPPSLVGPSNSSDQDKSGSEEQDLSPAMEGIHVLGQPEAPMSDYYGLNKSPTEQINAIQACGNTAGIQHSVLGKEFEDHDQYSFP</sequence>
<dbReference type="AlphaFoldDB" id="A0A1E1JRW2"/>
<evidence type="ECO:0000313" key="2">
    <source>
        <dbReference type="EMBL" id="CZS88625.1"/>
    </source>
</evidence>
<evidence type="ECO:0000256" key="1">
    <source>
        <dbReference type="SAM" id="MobiDB-lite"/>
    </source>
</evidence>
<reference evidence="3" key="1">
    <citation type="submission" date="2016-03" db="EMBL/GenBank/DDBJ databases">
        <authorList>
            <person name="Guldener U."/>
        </authorList>
    </citation>
    <scope>NUCLEOTIDE SEQUENCE [LARGE SCALE GENOMIC DNA]</scope>
    <source>
        <strain evidence="3">04CH-RAC-A.6.1</strain>
    </source>
</reference>
<dbReference type="EMBL" id="FJUX01000001">
    <property type="protein sequence ID" value="CZS88625.1"/>
    <property type="molecule type" value="Genomic_DNA"/>
</dbReference>
<accession>A0A1E1JRW2</accession>